<evidence type="ECO:0000313" key="2">
    <source>
        <dbReference type="EMBL" id="KAK3919883.1"/>
    </source>
</evidence>
<dbReference type="EMBL" id="JAHWGI010000985">
    <property type="protein sequence ID" value="KAK3919883.1"/>
    <property type="molecule type" value="Genomic_DNA"/>
</dbReference>
<accession>A0AAE1HEZ8</accession>
<comment type="caution">
    <text evidence="2">The sequence shown here is derived from an EMBL/GenBank/DDBJ whole genome shotgun (WGS) entry which is preliminary data.</text>
</comment>
<name>A0AAE1HEZ8_9NEOP</name>
<dbReference type="AlphaFoldDB" id="A0AAE1HEZ8"/>
<feature type="compositionally biased region" description="Basic and acidic residues" evidence="1">
    <location>
        <begin position="83"/>
        <end position="107"/>
    </location>
</feature>
<feature type="region of interest" description="Disordered" evidence="1">
    <location>
        <begin position="81"/>
        <end position="143"/>
    </location>
</feature>
<proteinExistence type="predicted"/>
<reference evidence="2" key="2">
    <citation type="journal article" date="2023" name="BMC Genomics">
        <title>Pest status, molecular evolution, and epigenetic factors derived from the genome assembly of Frankliniella fusca, a thysanopteran phytovirus vector.</title>
        <authorList>
            <person name="Catto M.A."/>
            <person name="Labadie P.E."/>
            <person name="Jacobson A.L."/>
            <person name="Kennedy G.G."/>
            <person name="Srinivasan R."/>
            <person name="Hunt B.G."/>
        </authorList>
    </citation>
    <scope>NUCLEOTIDE SEQUENCE</scope>
    <source>
        <strain evidence="2">PL_HMW_Pooled</strain>
    </source>
</reference>
<evidence type="ECO:0000256" key="1">
    <source>
        <dbReference type="SAM" id="MobiDB-lite"/>
    </source>
</evidence>
<protein>
    <submittedName>
        <fullName evidence="2">BEN domain-containing protein 5</fullName>
    </submittedName>
</protein>
<gene>
    <name evidence="2" type="ORF">KUF71_009169</name>
</gene>
<evidence type="ECO:0000313" key="3">
    <source>
        <dbReference type="Proteomes" id="UP001219518"/>
    </source>
</evidence>
<dbReference type="Proteomes" id="UP001219518">
    <property type="component" value="Unassembled WGS sequence"/>
</dbReference>
<organism evidence="2 3">
    <name type="scientific">Frankliniella fusca</name>
    <dbReference type="NCBI Taxonomy" id="407009"/>
    <lineage>
        <taxon>Eukaryota</taxon>
        <taxon>Metazoa</taxon>
        <taxon>Ecdysozoa</taxon>
        <taxon>Arthropoda</taxon>
        <taxon>Hexapoda</taxon>
        <taxon>Insecta</taxon>
        <taxon>Pterygota</taxon>
        <taxon>Neoptera</taxon>
        <taxon>Paraneoptera</taxon>
        <taxon>Thysanoptera</taxon>
        <taxon>Terebrantia</taxon>
        <taxon>Thripoidea</taxon>
        <taxon>Thripidae</taxon>
        <taxon>Frankliniella</taxon>
    </lineage>
</organism>
<sequence>MGLIKLSLVRFTRDKFKEIVRVSDINGFTPRNKNDFKNKEVYNEFLAEPVLGSTVQTESEIISKRKRKILVIDRAKKHMLMNLDRDSSQSKSAEDSSERTWTEDKETTQSGSSLPSSSLNGPEPQNPSPQGQTDKIFAPRIASRQITLKSTPNMHFDDFSSTFTAVAAKQ</sequence>
<reference evidence="2" key="1">
    <citation type="submission" date="2021-07" db="EMBL/GenBank/DDBJ databases">
        <authorList>
            <person name="Catto M.A."/>
            <person name="Jacobson A."/>
            <person name="Kennedy G."/>
            <person name="Labadie P."/>
            <person name="Hunt B.G."/>
            <person name="Srinivasan R."/>
        </authorList>
    </citation>
    <scope>NUCLEOTIDE SEQUENCE</scope>
    <source>
        <strain evidence="2">PL_HMW_Pooled</strain>
        <tissue evidence="2">Head</tissue>
    </source>
</reference>
<keyword evidence="3" id="KW-1185">Reference proteome</keyword>
<feature type="compositionally biased region" description="Low complexity" evidence="1">
    <location>
        <begin position="110"/>
        <end position="122"/>
    </location>
</feature>